<dbReference type="Gene3D" id="1.10.287.110">
    <property type="entry name" value="DnaJ domain"/>
    <property type="match status" value="1"/>
</dbReference>
<feature type="domain" description="J" evidence="1">
    <location>
        <begin position="88"/>
        <end position="154"/>
    </location>
</feature>
<accession>A0AAW1QUD8</accession>
<sequence>MQGAAGVSAVVAAAAEVSRDSGRQDLESAISNLVKQASTIEKTSTAVNKGSARRLTAHGACLTGWCGSAATHGKRRRQPVHKHAAAGDWWQVLALEPGHDEAAIKRQYRKLAQALHPDKSSTVGTEEAFKLVGQAVSRIMQSSCGVHSGWPEDGAAAAWWEEWEGCRRDPHLPSSEPSAEESADPLLAQLEIAALRAEVVRRQAAVFKPEAGSQEQNLSATERQKRLRGARTVLAERLKVLESYDHVIAQGLIDVEGGFL</sequence>
<evidence type="ECO:0000313" key="2">
    <source>
        <dbReference type="EMBL" id="KAK9824702.1"/>
    </source>
</evidence>
<evidence type="ECO:0000313" key="3">
    <source>
        <dbReference type="Proteomes" id="UP001489004"/>
    </source>
</evidence>
<dbReference type="EMBL" id="JALJOR010000002">
    <property type="protein sequence ID" value="KAK9824702.1"/>
    <property type="molecule type" value="Genomic_DNA"/>
</dbReference>
<dbReference type="InterPro" id="IPR001623">
    <property type="entry name" value="DnaJ_domain"/>
</dbReference>
<dbReference type="Proteomes" id="UP001489004">
    <property type="component" value="Unassembled WGS sequence"/>
</dbReference>
<gene>
    <name evidence="2" type="ORF">WJX72_012517</name>
</gene>
<dbReference type="PANTHER" id="PTHR44137:SF32">
    <property type="entry name" value="DNAJ HEAT SHOCK AMINO-TERMINAL DOMAIN PROTEIN"/>
    <property type="match status" value="1"/>
</dbReference>
<keyword evidence="3" id="KW-1185">Reference proteome</keyword>
<evidence type="ECO:0000259" key="1">
    <source>
        <dbReference type="PROSITE" id="PS50076"/>
    </source>
</evidence>
<comment type="caution">
    <text evidence="2">The sequence shown here is derived from an EMBL/GenBank/DDBJ whole genome shotgun (WGS) entry which is preliminary data.</text>
</comment>
<dbReference type="PROSITE" id="PS50076">
    <property type="entry name" value="DNAJ_2"/>
    <property type="match status" value="1"/>
</dbReference>
<reference evidence="2 3" key="1">
    <citation type="journal article" date="2024" name="Nat. Commun.">
        <title>Phylogenomics reveals the evolutionary origins of lichenization in chlorophyte algae.</title>
        <authorList>
            <person name="Puginier C."/>
            <person name="Libourel C."/>
            <person name="Otte J."/>
            <person name="Skaloud P."/>
            <person name="Haon M."/>
            <person name="Grisel S."/>
            <person name="Petersen M."/>
            <person name="Berrin J.G."/>
            <person name="Delaux P.M."/>
            <person name="Dal Grande F."/>
            <person name="Keller J."/>
        </authorList>
    </citation>
    <scope>NUCLEOTIDE SEQUENCE [LARGE SCALE GENOMIC DNA]</scope>
    <source>
        <strain evidence="2 3">SAG 2043</strain>
    </source>
</reference>
<dbReference type="CDD" id="cd06257">
    <property type="entry name" value="DnaJ"/>
    <property type="match status" value="1"/>
</dbReference>
<organism evidence="2 3">
    <name type="scientific">[Myrmecia] bisecta</name>
    <dbReference type="NCBI Taxonomy" id="41462"/>
    <lineage>
        <taxon>Eukaryota</taxon>
        <taxon>Viridiplantae</taxon>
        <taxon>Chlorophyta</taxon>
        <taxon>core chlorophytes</taxon>
        <taxon>Trebouxiophyceae</taxon>
        <taxon>Trebouxiales</taxon>
        <taxon>Trebouxiaceae</taxon>
        <taxon>Myrmecia</taxon>
    </lineage>
</organism>
<protein>
    <recommendedName>
        <fullName evidence="1">J domain-containing protein</fullName>
    </recommendedName>
</protein>
<name>A0AAW1QUD8_9CHLO</name>
<dbReference type="PANTHER" id="PTHR44137">
    <property type="entry name" value="BNAC03G44070D PROTEIN"/>
    <property type="match status" value="1"/>
</dbReference>
<dbReference type="InterPro" id="IPR036869">
    <property type="entry name" value="J_dom_sf"/>
</dbReference>
<dbReference type="SUPFAM" id="SSF46565">
    <property type="entry name" value="Chaperone J-domain"/>
    <property type="match status" value="1"/>
</dbReference>
<dbReference type="Pfam" id="PF00226">
    <property type="entry name" value="DnaJ"/>
    <property type="match status" value="1"/>
</dbReference>
<dbReference type="AlphaFoldDB" id="A0AAW1QUD8"/>
<proteinExistence type="predicted"/>
<dbReference type="SMART" id="SM00271">
    <property type="entry name" value="DnaJ"/>
    <property type="match status" value="1"/>
</dbReference>